<dbReference type="AlphaFoldDB" id="A0A2P2LHD5"/>
<accession>A0A2P2LHD5</accession>
<protein>
    <submittedName>
        <fullName evidence="1">Uncharacterized protein</fullName>
    </submittedName>
</protein>
<evidence type="ECO:0000313" key="1">
    <source>
        <dbReference type="EMBL" id="MBX17388.1"/>
    </source>
</evidence>
<reference evidence="1" key="1">
    <citation type="submission" date="2018-02" db="EMBL/GenBank/DDBJ databases">
        <title>Rhizophora mucronata_Transcriptome.</title>
        <authorList>
            <person name="Meera S.P."/>
            <person name="Sreeshan A."/>
            <person name="Augustine A."/>
        </authorList>
    </citation>
    <scope>NUCLEOTIDE SEQUENCE</scope>
    <source>
        <tissue evidence="1">Leaf</tissue>
    </source>
</reference>
<proteinExistence type="predicted"/>
<dbReference type="EMBL" id="GGEC01036904">
    <property type="protein sequence ID" value="MBX17388.1"/>
    <property type="molecule type" value="Transcribed_RNA"/>
</dbReference>
<sequence>MLNHSPSLLHKVKNSVADAKSAGRCNFQIVTIYGAV</sequence>
<name>A0A2P2LHD5_RHIMU</name>
<organism evidence="1">
    <name type="scientific">Rhizophora mucronata</name>
    <name type="common">Asiatic mangrove</name>
    <dbReference type="NCBI Taxonomy" id="61149"/>
    <lineage>
        <taxon>Eukaryota</taxon>
        <taxon>Viridiplantae</taxon>
        <taxon>Streptophyta</taxon>
        <taxon>Embryophyta</taxon>
        <taxon>Tracheophyta</taxon>
        <taxon>Spermatophyta</taxon>
        <taxon>Magnoliopsida</taxon>
        <taxon>eudicotyledons</taxon>
        <taxon>Gunneridae</taxon>
        <taxon>Pentapetalae</taxon>
        <taxon>rosids</taxon>
        <taxon>fabids</taxon>
        <taxon>Malpighiales</taxon>
        <taxon>Rhizophoraceae</taxon>
        <taxon>Rhizophora</taxon>
    </lineage>
</organism>